<protein>
    <recommendedName>
        <fullName evidence="2">DUF4484 domain-containing protein</fullName>
    </recommendedName>
</protein>
<name>A0A420XZG5_9PEZI</name>
<dbReference type="AlphaFoldDB" id="A0A420XZG5"/>
<dbReference type="PANTHER" id="PTHR28153:SF1">
    <property type="entry name" value="DUF4484 DOMAIN-CONTAINING PROTEIN"/>
    <property type="match status" value="1"/>
</dbReference>
<dbReference type="InterPro" id="IPR028115">
    <property type="entry name" value="DUF4484"/>
</dbReference>
<feature type="region of interest" description="Disordered" evidence="1">
    <location>
        <begin position="1"/>
        <end position="21"/>
    </location>
</feature>
<sequence>MAASRRGQPPLSVRLPKPASTPAALPDLPPISALFLIDFDVKAGYTIKWKQGIPGLELEGAVEYKSLPSGLHTVTDDLIYFVHDGGHAGLSAFINTRTDDEAARNARMIAVGILVPLSYGRLGRAWRHAEALKDMAEKLCADREQVHILEKYWNSHGAQGTTAPQTLRETPLASPVVGFKHAPARPGHGRNRSQSDGAALVHGGHRLSPYHPAWSLTRLLETFGPLIFPLHRAALLRKRILISTHAPVREACDFVYDISVISNIPLSVTDLLDPSAPTQRLEPLFTVGVHDIPTLAEYMKPRPQSRLDEDAAVTEDTGLGWIACTTDSILAQKDDLWDMLVTMLPVYSRNAKEKSWPVIESPKGVHVRATQRDMRRFRHLQTNLARFASRTGRPTSPIATRGATQPSTNSSSSPSEIQLGPRAGTAAGTCKSLTEMTDYESEKVVEPTTWAALAYSGFMWWASAGDMRGEEAEETSFDAALLPDLSQPTMTPGLIPGSGLGDSVVSLGQKGDEEDEDDSQAQIELAIITYFHRLTTQMLAALADLVESSDDDEQLDMDAENDERRLLSQDSDGDQESRNGPWIRVDSETLGHMGLDVWSSSDAAFVRELMPRYFARRAYVEGKGVEVCGLKVC</sequence>
<dbReference type="InterPro" id="IPR053056">
    <property type="entry name" value="Lipid_Metab_Assoc_Protein"/>
</dbReference>
<dbReference type="GO" id="GO:0005811">
    <property type="term" value="C:lipid droplet"/>
    <property type="evidence" value="ECO:0007669"/>
    <property type="project" value="TreeGrafter"/>
</dbReference>
<dbReference type="EMBL" id="QVQW01000084">
    <property type="protein sequence ID" value="RKU41026.1"/>
    <property type="molecule type" value="Genomic_DNA"/>
</dbReference>
<evidence type="ECO:0000313" key="4">
    <source>
        <dbReference type="Proteomes" id="UP000275385"/>
    </source>
</evidence>
<dbReference type="Pfam" id="PF09804">
    <property type="entry name" value="DENND11"/>
    <property type="match status" value="1"/>
</dbReference>
<keyword evidence="4" id="KW-1185">Reference proteome</keyword>
<organism evidence="3 4">
    <name type="scientific">Coniochaeta pulveracea</name>
    <dbReference type="NCBI Taxonomy" id="177199"/>
    <lineage>
        <taxon>Eukaryota</taxon>
        <taxon>Fungi</taxon>
        <taxon>Dikarya</taxon>
        <taxon>Ascomycota</taxon>
        <taxon>Pezizomycotina</taxon>
        <taxon>Sordariomycetes</taxon>
        <taxon>Sordariomycetidae</taxon>
        <taxon>Coniochaetales</taxon>
        <taxon>Coniochaetaceae</taxon>
        <taxon>Coniochaeta</taxon>
    </lineage>
</organism>
<dbReference type="STRING" id="177199.A0A420XZG5"/>
<evidence type="ECO:0000259" key="2">
    <source>
        <dbReference type="Pfam" id="PF14831"/>
    </source>
</evidence>
<accession>A0A420XZG5</accession>
<evidence type="ECO:0000313" key="3">
    <source>
        <dbReference type="EMBL" id="RKU41026.1"/>
    </source>
</evidence>
<dbReference type="OrthoDB" id="2152680at2759"/>
<dbReference type="InterPro" id="IPR018626">
    <property type="entry name" value="LCHN/Anr2"/>
</dbReference>
<feature type="domain" description="DUF4484" evidence="2">
    <location>
        <begin position="445"/>
        <end position="633"/>
    </location>
</feature>
<feature type="compositionally biased region" description="Low complexity" evidence="1">
    <location>
        <begin position="406"/>
        <end position="415"/>
    </location>
</feature>
<reference evidence="3 4" key="1">
    <citation type="submission" date="2018-08" db="EMBL/GenBank/DDBJ databases">
        <title>Draft genome of the lignicolous fungus Coniochaeta pulveracea.</title>
        <authorList>
            <person name="Borstlap C.J."/>
            <person name="De Witt R.N."/>
            <person name="Botha A."/>
            <person name="Volschenk H."/>
        </authorList>
    </citation>
    <scope>NUCLEOTIDE SEQUENCE [LARGE SCALE GENOMIC DNA]</scope>
    <source>
        <strain evidence="3 4">CAB683</strain>
    </source>
</reference>
<feature type="compositionally biased region" description="Polar residues" evidence="1">
    <location>
        <begin position="392"/>
        <end position="405"/>
    </location>
</feature>
<comment type="caution">
    <text evidence="3">The sequence shown here is derived from an EMBL/GenBank/DDBJ whole genome shotgun (WGS) entry which is preliminary data.</text>
</comment>
<evidence type="ECO:0000256" key="1">
    <source>
        <dbReference type="SAM" id="MobiDB-lite"/>
    </source>
</evidence>
<feature type="region of interest" description="Disordered" evidence="1">
    <location>
        <begin position="388"/>
        <end position="427"/>
    </location>
</feature>
<dbReference type="Proteomes" id="UP000275385">
    <property type="component" value="Unassembled WGS sequence"/>
</dbReference>
<gene>
    <name evidence="3" type="ORF">DL546_002290</name>
</gene>
<proteinExistence type="predicted"/>
<dbReference type="Pfam" id="PF14831">
    <property type="entry name" value="DUF4484"/>
    <property type="match status" value="1"/>
</dbReference>
<dbReference type="PANTHER" id="PTHR28153">
    <property type="entry name" value="PROTEIN, PUTATIVE-RELATED"/>
    <property type="match status" value="1"/>
</dbReference>